<comment type="subcellular location">
    <subcellularLocation>
        <location evidence="7">Cytoplasm</location>
    </subcellularLocation>
</comment>
<dbReference type="AlphaFoldDB" id="A0A420XPT7"/>
<dbReference type="SUPFAM" id="SSF82829">
    <property type="entry name" value="MesJ substrate recognition domain-like"/>
    <property type="match status" value="1"/>
</dbReference>
<keyword evidence="5 7" id="KW-0067">ATP-binding</keyword>
<dbReference type="Pfam" id="PF09179">
    <property type="entry name" value="TilS"/>
    <property type="match status" value="1"/>
</dbReference>
<dbReference type="EC" id="6.3.4.19" evidence="7"/>
<evidence type="ECO:0000313" key="11">
    <source>
        <dbReference type="Proteomes" id="UP000281955"/>
    </source>
</evidence>
<dbReference type="Pfam" id="PF01171">
    <property type="entry name" value="ATP_bind_3"/>
    <property type="match status" value="1"/>
</dbReference>
<comment type="similarity">
    <text evidence="7">Belongs to the tRNA(Ile)-lysidine synthase family.</text>
</comment>
<dbReference type="InParanoid" id="A0A420XPT7"/>
<evidence type="ECO:0000256" key="1">
    <source>
        <dbReference type="ARBA" id="ARBA00022490"/>
    </source>
</evidence>
<evidence type="ECO:0000256" key="7">
    <source>
        <dbReference type="HAMAP-Rule" id="MF_01161"/>
    </source>
</evidence>
<dbReference type="PROSITE" id="PS51257">
    <property type="entry name" value="PROKAR_LIPOPROTEIN"/>
    <property type="match status" value="1"/>
</dbReference>
<evidence type="ECO:0000256" key="5">
    <source>
        <dbReference type="ARBA" id="ARBA00022840"/>
    </source>
</evidence>
<evidence type="ECO:0000259" key="9">
    <source>
        <dbReference type="Pfam" id="PF09179"/>
    </source>
</evidence>
<dbReference type="PANTHER" id="PTHR43033">
    <property type="entry name" value="TRNA(ILE)-LYSIDINE SYNTHASE-RELATED"/>
    <property type="match status" value="1"/>
</dbReference>
<evidence type="ECO:0000256" key="6">
    <source>
        <dbReference type="ARBA" id="ARBA00048539"/>
    </source>
</evidence>
<dbReference type="InterPro" id="IPR014729">
    <property type="entry name" value="Rossmann-like_a/b/a_fold"/>
</dbReference>
<dbReference type="EMBL" id="RBWV01000011">
    <property type="protein sequence ID" value="RKS75283.1"/>
    <property type="molecule type" value="Genomic_DNA"/>
</dbReference>
<dbReference type="FunCoup" id="A0A420XPT7">
    <property type="interactions" value="17"/>
</dbReference>
<sequence>MGGRLAPAVAAVRVAVREHLAAHVAPGSTVLAACSGGADSLALAAALAFEGPRRDVRVAAAVVDHRLQAGSDAVAARAAEALAALGIADVAVGAVEVSGPGGPEGAARDARYAALRARAAELGAAAVALGHTLDDQAETVLLGLARGSGARSLSGMAAVRDLWHRPLLPVTRATTREACAAQGLQPWDDPHNADRRYARVRVRLDALPALEAALGPGVAAALARTAAQLRDDADALDAWAAQVPDAYDVAALAALPRAVRTRVLHRLALAEGAAPGAMGARHVAALEALVSAWHGQGPVGLPGGVEASRACGRLTFARS</sequence>
<dbReference type="GO" id="GO:0006400">
    <property type="term" value="P:tRNA modification"/>
    <property type="evidence" value="ECO:0007669"/>
    <property type="project" value="UniProtKB-UniRule"/>
</dbReference>
<proteinExistence type="inferred from homology"/>
<evidence type="ECO:0000256" key="4">
    <source>
        <dbReference type="ARBA" id="ARBA00022741"/>
    </source>
</evidence>
<dbReference type="InterPro" id="IPR015262">
    <property type="entry name" value="tRNA_Ile_lys_synt_subst-bd"/>
</dbReference>
<dbReference type="CDD" id="cd01992">
    <property type="entry name" value="TilS_N"/>
    <property type="match status" value="1"/>
</dbReference>
<name>A0A420XPT7_9ACTN</name>
<dbReference type="InterPro" id="IPR011063">
    <property type="entry name" value="TilS/TtcA_N"/>
</dbReference>
<comment type="function">
    <text evidence="7">Ligates lysine onto the cytidine present at position 34 of the AUA codon-specific tRNA(Ile) that contains the anticodon CAU, in an ATP-dependent manner. Cytidine is converted to lysidine, thus changing the amino acid specificity of the tRNA from methionine to isoleucine.</text>
</comment>
<evidence type="ECO:0000313" key="10">
    <source>
        <dbReference type="EMBL" id="RKS75283.1"/>
    </source>
</evidence>
<dbReference type="InterPro" id="IPR012094">
    <property type="entry name" value="tRNA_Ile_lys_synt"/>
</dbReference>
<dbReference type="OrthoDB" id="5244702at2"/>
<feature type="domain" description="tRNA(Ile)-lysidine synthase substrate-binding" evidence="9">
    <location>
        <begin position="248"/>
        <end position="314"/>
    </location>
</feature>
<dbReference type="GO" id="GO:0005737">
    <property type="term" value="C:cytoplasm"/>
    <property type="evidence" value="ECO:0007669"/>
    <property type="project" value="UniProtKB-SubCell"/>
</dbReference>
<dbReference type="HAMAP" id="MF_01161">
    <property type="entry name" value="tRNA_Ile_lys_synt"/>
    <property type="match status" value="1"/>
</dbReference>
<dbReference type="NCBIfam" id="TIGR02432">
    <property type="entry name" value="lysidine_TilS_N"/>
    <property type="match status" value="1"/>
</dbReference>
<keyword evidence="1 7" id="KW-0963">Cytoplasm</keyword>
<protein>
    <recommendedName>
        <fullName evidence="7">tRNA(Ile)-lysidine synthase</fullName>
        <ecNumber evidence="7">6.3.4.19</ecNumber>
    </recommendedName>
    <alternativeName>
        <fullName evidence="7">tRNA(Ile)-2-lysyl-cytidine synthase</fullName>
    </alternativeName>
    <alternativeName>
        <fullName evidence="7">tRNA(Ile)-lysidine synthetase</fullName>
    </alternativeName>
</protein>
<accession>A0A420XPT7</accession>
<reference evidence="10 11" key="1">
    <citation type="submission" date="2018-10" db="EMBL/GenBank/DDBJ databases">
        <title>Genomic Encyclopedia of Archaeal and Bacterial Type Strains, Phase II (KMG-II): from individual species to whole genera.</title>
        <authorList>
            <person name="Goeker M."/>
        </authorList>
    </citation>
    <scope>NUCLEOTIDE SEQUENCE [LARGE SCALE GENOMIC DNA]</scope>
    <source>
        <strain evidence="10 11">RP-AC37</strain>
    </source>
</reference>
<feature type="binding site" evidence="7">
    <location>
        <begin position="35"/>
        <end position="40"/>
    </location>
    <ligand>
        <name>ATP</name>
        <dbReference type="ChEBI" id="CHEBI:30616"/>
    </ligand>
</feature>
<comment type="domain">
    <text evidence="7">The N-terminal region contains the highly conserved SGGXDS motif, predicted to be a P-loop motif involved in ATP binding.</text>
</comment>
<feature type="domain" description="tRNA(Ile)-lysidine/2-thiocytidine synthase N-terminal" evidence="8">
    <location>
        <begin position="30"/>
        <end position="203"/>
    </location>
</feature>
<dbReference type="GO" id="GO:0032267">
    <property type="term" value="F:tRNA(Ile)-lysidine synthase activity"/>
    <property type="evidence" value="ECO:0007669"/>
    <property type="project" value="UniProtKB-EC"/>
</dbReference>
<evidence type="ECO:0000256" key="2">
    <source>
        <dbReference type="ARBA" id="ARBA00022598"/>
    </source>
</evidence>
<gene>
    <name evidence="7" type="primary">tilS</name>
    <name evidence="10" type="ORF">CLV35_1742</name>
</gene>
<dbReference type="GO" id="GO:0005524">
    <property type="term" value="F:ATP binding"/>
    <property type="evidence" value="ECO:0007669"/>
    <property type="project" value="UniProtKB-UniRule"/>
</dbReference>
<dbReference type="SUPFAM" id="SSF52402">
    <property type="entry name" value="Adenine nucleotide alpha hydrolases-like"/>
    <property type="match status" value="1"/>
</dbReference>
<comment type="catalytic activity">
    <reaction evidence="6 7">
        <text>cytidine(34) in tRNA(Ile2) + L-lysine + ATP = lysidine(34) in tRNA(Ile2) + AMP + diphosphate + H(+)</text>
        <dbReference type="Rhea" id="RHEA:43744"/>
        <dbReference type="Rhea" id="RHEA-COMP:10625"/>
        <dbReference type="Rhea" id="RHEA-COMP:10670"/>
        <dbReference type="ChEBI" id="CHEBI:15378"/>
        <dbReference type="ChEBI" id="CHEBI:30616"/>
        <dbReference type="ChEBI" id="CHEBI:32551"/>
        <dbReference type="ChEBI" id="CHEBI:33019"/>
        <dbReference type="ChEBI" id="CHEBI:82748"/>
        <dbReference type="ChEBI" id="CHEBI:83665"/>
        <dbReference type="ChEBI" id="CHEBI:456215"/>
        <dbReference type="EC" id="6.3.4.19"/>
    </reaction>
</comment>
<evidence type="ECO:0000256" key="3">
    <source>
        <dbReference type="ARBA" id="ARBA00022694"/>
    </source>
</evidence>
<dbReference type="Proteomes" id="UP000281955">
    <property type="component" value="Unassembled WGS sequence"/>
</dbReference>
<dbReference type="RefSeq" id="WP_121193086.1">
    <property type="nucleotide sequence ID" value="NZ_RBWV01000011.1"/>
</dbReference>
<keyword evidence="3 7" id="KW-0819">tRNA processing</keyword>
<organism evidence="10 11">
    <name type="scientific">Motilibacter peucedani</name>
    <dbReference type="NCBI Taxonomy" id="598650"/>
    <lineage>
        <taxon>Bacteria</taxon>
        <taxon>Bacillati</taxon>
        <taxon>Actinomycetota</taxon>
        <taxon>Actinomycetes</taxon>
        <taxon>Motilibacterales</taxon>
        <taxon>Motilibacteraceae</taxon>
        <taxon>Motilibacter</taxon>
    </lineage>
</organism>
<keyword evidence="11" id="KW-1185">Reference proteome</keyword>
<dbReference type="Gene3D" id="3.40.50.620">
    <property type="entry name" value="HUPs"/>
    <property type="match status" value="1"/>
</dbReference>
<dbReference type="InterPro" id="IPR012795">
    <property type="entry name" value="tRNA_Ile_lys_synt_N"/>
</dbReference>
<evidence type="ECO:0000259" key="8">
    <source>
        <dbReference type="Pfam" id="PF01171"/>
    </source>
</evidence>
<comment type="caution">
    <text evidence="10">The sequence shown here is derived from an EMBL/GenBank/DDBJ whole genome shotgun (WGS) entry which is preliminary data.</text>
</comment>
<keyword evidence="2 7" id="KW-0436">Ligase</keyword>
<dbReference type="PANTHER" id="PTHR43033:SF1">
    <property type="entry name" value="TRNA(ILE)-LYSIDINE SYNTHASE-RELATED"/>
    <property type="match status" value="1"/>
</dbReference>
<keyword evidence="4 7" id="KW-0547">Nucleotide-binding</keyword>